<proteinExistence type="inferred from homology"/>
<evidence type="ECO:0000313" key="5">
    <source>
        <dbReference type="RefSeq" id="XP_022086989.1"/>
    </source>
</evidence>
<dbReference type="RefSeq" id="XP_022086989.1">
    <property type="nucleotide sequence ID" value="XM_022231297.1"/>
</dbReference>
<feature type="coiled-coil region" evidence="2">
    <location>
        <begin position="99"/>
        <end position="130"/>
    </location>
</feature>
<organism evidence="4 5">
    <name type="scientific">Acanthaster planci</name>
    <name type="common">Crown-of-thorns starfish</name>
    <dbReference type="NCBI Taxonomy" id="133434"/>
    <lineage>
        <taxon>Eukaryota</taxon>
        <taxon>Metazoa</taxon>
        <taxon>Echinodermata</taxon>
        <taxon>Eleutherozoa</taxon>
        <taxon>Asterozoa</taxon>
        <taxon>Asteroidea</taxon>
        <taxon>Valvatacea</taxon>
        <taxon>Valvatida</taxon>
        <taxon>Acanthasteridae</taxon>
        <taxon>Acanthaster</taxon>
    </lineage>
</organism>
<dbReference type="KEGG" id="aplc:110977310"/>
<dbReference type="AlphaFoldDB" id="A0A8B7Y1F1"/>
<dbReference type="PANTHER" id="PTHR34766:SF1">
    <property type="entry name" value="UPF0449 PROTEIN C19ORF25"/>
    <property type="match status" value="1"/>
</dbReference>
<evidence type="ECO:0000256" key="1">
    <source>
        <dbReference type="ARBA" id="ARBA00006137"/>
    </source>
</evidence>
<dbReference type="InterPro" id="IPR028227">
    <property type="entry name" value="UPF0449"/>
</dbReference>
<dbReference type="GeneID" id="110977310"/>
<dbReference type="OMA" id="FIQMNEY"/>
<protein>
    <submittedName>
        <fullName evidence="5">Uncharacterized protein LOC110977310 isoform X1</fullName>
    </submittedName>
</protein>
<feature type="compositionally biased region" description="Polar residues" evidence="3">
    <location>
        <begin position="69"/>
        <end position="80"/>
    </location>
</feature>
<accession>A0A8B7Y1F1</accession>
<keyword evidence="4" id="KW-1185">Reference proteome</keyword>
<sequence>MASKRMKMIQTRPEPPDLDSTLSDLEKAQTNDVVFSFFQSVDLSNDDDLAKGSAASHLSTSRDALATEVPSTVSTKPKSSELNHCYTQTVQFIRMNDYLKDSQERLADQATELQRLGQAIKEQVESLRTQLS</sequence>
<dbReference type="OrthoDB" id="6129359at2759"/>
<evidence type="ECO:0000313" key="4">
    <source>
        <dbReference type="Proteomes" id="UP000694845"/>
    </source>
</evidence>
<comment type="similarity">
    <text evidence="1">Belongs to the UPF0449 family.</text>
</comment>
<evidence type="ECO:0000256" key="2">
    <source>
        <dbReference type="SAM" id="Coils"/>
    </source>
</evidence>
<dbReference type="Proteomes" id="UP000694845">
    <property type="component" value="Unplaced"/>
</dbReference>
<evidence type="ECO:0000256" key="3">
    <source>
        <dbReference type="SAM" id="MobiDB-lite"/>
    </source>
</evidence>
<gene>
    <name evidence="5" type="primary">LOC110977310</name>
</gene>
<reference evidence="5" key="1">
    <citation type="submission" date="2025-08" db="UniProtKB">
        <authorList>
            <consortium name="RefSeq"/>
        </authorList>
    </citation>
    <scope>IDENTIFICATION</scope>
</reference>
<dbReference type="Pfam" id="PF15136">
    <property type="entry name" value="UPF0449"/>
    <property type="match status" value="1"/>
</dbReference>
<keyword evidence="2" id="KW-0175">Coiled coil</keyword>
<feature type="region of interest" description="Disordered" evidence="3">
    <location>
        <begin position="1"/>
        <end position="21"/>
    </location>
</feature>
<name>A0A8B7Y1F1_ACAPL</name>
<feature type="region of interest" description="Disordered" evidence="3">
    <location>
        <begin position="50"/>
        <end position="80"/>
    </location>
</feature>
<dbReference type="PANTHER" id="PTHR34766">
    <property type="entry name" value="UPF0449 PROTEIN C19ORF25"/>
    <property type="match status" value="1"/>
</dbReference>